<evidence type="ECO:0000259" key="9">
    <source>
        <dbReference type="Pfam" id="PF06750"/>
    </source>
</evidence>
<evidence type="ECO:0000256" key="1">
    <source>
        <dbReference type="ARBA" id="ARBA00004651"/>
    </source>
</evidence>
<feature type="transmembrane region" description="Helical" evidence="7">
    <location>
        <begin position="101"/>
        <end position="120"/>
    </location>
</feature>
<reference evidence="10 11" key="1">
    <citation type="journal article" date="2016" name="Nat. Commun.">
        <title>Thousands of microbial genomes shed light on interconnected biogeochemical processes in an aquifer system.</title>
        <authorList>
            <person name="Anantharaman K."/>
            <person name="Brown C.T."/>
            <person name="Hug L.A."/>
            <person name="Sharon I."/>
            <person name="Castelle C.J."/>
            <person name="Probst A.J."/>
            <person name="Thomas B.C."/>
            <person name="Singh A."/>
            <person name="Wilkins M.J."/>
            <person name="Karaoz U."/>
            <person name="Brodie E.L."/>
            <person name="Williams K.H."/>
            <person name="Hubbard S.S."/>
            <person name="Banfield J.F."/>
        </authorList>
    </citation>
    <scope>NUCLEOTIDE SEQUENCE [LARGE SCALE GENOMIC DNA]</scope>
</reference>
<feature type="transmembrane region" description="Helical" evidence="7">
    <location>
        <begin position="226"/>
        <end position="244"/>
    </location>
</feature>
<evidence type="ECO:0000256" key="7">
    <source>
        <dbReference type="SAM" id="Phobius"/>
    </source>
</evidence>
<dbReference type="GO" id="GO:0005886">
    <property type="term" value="C:plasma membrane"/>
    <property type="evidence" value="ECO:0007669"/>
    <property type="project" value="UniProtKB-SubCell"/>
</dbReference>
<evidence type="ECO:0000256" key="3">
    <source>
        <dbReference type="ARBA" id="ARBA00022475"/>
    </source>
</evidence>
<keyword evidence="5 7" id="KW-1133">Transmembrane helix</keyword>
<organism evidence="10 11">
    <name type="scientific">Candidatus Komeilibacteria bacterium RIFCSPHIGHO2_01_FULL_52_14</name>
    <dbReference type="NCBI Taxonomy" id="1798549"/>
    <lineage>
        <taxon>Bacteria</taxon>
        <taxon>Candidatus Komeiliibacteriota</taxon>
    </lineage>
</organism>
<feature type="domain" description="Prepilin peptidase A24 N-terminal" evidence="9">
    <location>
        <begin position="8"/>
        <end position="91"/>
    </location>
</feature>
<evidence type="ECO:0000259" key="8">
    <source>
        <dbReference type="Pfam" id="PF01478"/>
    </source>
</evidence>
<dbReference type="Pfam" id="PF01478">
    <property type="entry name" value="Peptidase_A24"/>
    <property type="match status" value="1"/>
</dbReference>
<feature type="transmembrane region" description="Helical" evidence="7">
    <location>
        <begin position="71"/>
        <end position="89"/>
    </location>
</feature>
<evidence type="ECO:0000256" key="6">
    <source>
        <dbReference type="ARBA" id="ARBA00023136"/>
    </source>
</evidence>
<evidence type="ECO:0000313" key="11">
    <source>
        <dbReference type="Proteomes" id="UP000177817"/>
    </source>
</evidence>
<evidence type="ECO:0000256" key="4">
    <source>
        <dbReference type="ARBA" id="ARBA00022692"/>
    </source>
</evidence>
<protein>
    <recommendedName>
        <fullName evidence="12">Prepilin peptidase</fullName>
    </recommendedName>
</protein>
<gene>
    <name evidence="10" type="ORF">A2677_03015</name>
</gene>
<keyword evidence="6 7" id="KW-0472">Membrane</keyword>
<dbReference type="GO" id="GO:0006465">
    <property type="term" value="P:signal peptide processing"/>
    <property type="evidence" value="ECO:0007669"/>
    <property type="project" value="TreeGrafter"/>
</dbReference>
<dbReference type="EMBL" id="MHKK01000044">
    <property type="protein sequence ID" value="OGY89048.1"/>
    <property type="molecule type" value="Genomic_DNA"/>
</dbReference>
<feature type="transmembrane region" description="Helical" evidence="7">
    <location>
        <begin position="190"/>
        <end position="214"/>
    </location>
</feature>
<dbReference type="InterPro" id="IPR000045">
    <property type="entry name" value="Prepilin_IV_endopep_pep"/>
</dbReference>
<dbReference type="InterPro" id="IPR010627">
    <property type="entry name" value="Prepilin_pept_A24_N"/>
</dbReference>
<dbReference type="AlphaFoldDB" id="A0A1G2BIM2"/>
<feature type="transmembrane region" description="Helical" evidence="7">
    <location>
        <begin position="6"/>
        <end position="31"/>
    </location>
</feature>
<evidence type="ECO:0000256" key="2">
    <source>
        <dbReference type="ARBA" id="ARBA00005801"/>
    </source>
</evidence>
<proteinExistence type="inferred from homology"/>
<keyword evidence="4 7" id="KW-0812">Transmembrane</keyword>
<dbReference type="Proteomes" id="UP000177817">
    <property type="component" value="Unassembled WGS sequence"/>
</dbReference>
<dbReference type="PANTHER" id="PTHR30487:SF0">
    <property type="entry name" value="PREPILIN LEADER PEPTIDASE_N-METHYLTRANSFERASE-RELATED"/>
    <property type="match status" value="1"/>
</dbReference>
<dbReference type="Pfam" id="PF06750">
    <property type="entry name" value="A24_N_bact"/>
    <property type="match status" value="1"/>
</dbReference>
<comment type="similarity">
    <text evidence="2">Belongs to the peptidase A24 family.</text>
</comment>
<keyword evidence="3" id="KW-1003">Cell membrane</keyword>
<feature type="domain" description="Prepilin type IV endopeptidase peptidase" evidence="8">
    <location>
        <begin position="109"/>
        <end position="212"/>
    </location>
</feature>
<dbReference type="Gene3D" id="1.20.120.1220">
    <property type="match status" value="1"/>
</dbReference>
<dbReference type="InterPro" id="IPR050882">
    <property type="entry name" value="Prepilin_peptidase/N-MTase"/>
</dbReference>
<evidence type="ECO:0008006" key="12">
    <source>
        <dbReference type="Google" id="ProtNLM"/>
    </source>
</evidence>
<dbReference type="GO" id="GO:0004190">
    <property type="term" value="F:aspartic-type endopeptidase activity"/>
    <property type="evidence" value="ECO:0007669"/>
    <property type="project" value="InterPro"/>
</dbReference>
<accession>A0A1G2BIM2</accession>
<evidence type="ECO:0000313" key="10">
    <source>
        <dbReference type="EMBL" id="OGY89048.1"/>
    </source>
</evidence>
<name>A0A1G2BIM2_9BACT</name>
<dbReference type="PANTHER" id="PTHR30487">
    <property type="entry name" value="TYPE 4 PREPILIN-LIKE PROTEINS LEADER PEPTIDE-PROCESSING ENZYME"/>
    <property type="match status" value="1"/>
</dbReference>
<feature type="transmembrane region" description="Helical" evidence="7">
    <location>
        <begin position="152"/>
        <end position="170"/>
    </location>
</feature>
<comment type="subcellular location">
    <subcellularLocation>
        <location evidence="1">Cell membrane</location>
        <topology evidence="1">Multi-pass membrane protein</topology>
    </subcellularLocation>
</comment>
<sequence length="256" mass="28552">MWYVFIFVFGLILGSFLNAVIYRLSVSASAFSGRSRCPHCKHVLHSIDLVPLVSFLFLRGQCRFCGKKISWQYPLIEATTASLLVLIFFRFNSQVAGIQNWFDVATVTLFTAYLIVIFTYDFLHYLILDKVVLPAIVIAFVLNTVRGVSWTSMVLGALVCGGFFALQYAVSRGRWIGGGDIRLGVLMGTMLAWPLSVVALFFAYISGAFVGLFLIMFGRKTLGSKIPFGTFLSIATYVTLLYGSDALNWYRNMTGL</sequence>
<evidence type="ECO:0000256" key="5">
    <source>
        <dbReference type="ARBA" id="ARBA00022989"/>
    </source>
</evidence>
<comment type="caution">
    <text evidence="10">The sequence shown here is derived from an EMBL/GenBank/DDBJ whole genome shotgun (WGS) entry which is preliminary data.</text>
</comment>